<evidence type="ECO:0000313" key="6">
    <source>
        <dbReference type="EMBL" id="MCM3713666.1"/>
    </source>
</evidence>
<dbReference type="InterPro" id="IPR002808">
    <property type="entry name" value="AdoCbi_amidolase"/>
</dbReference>
<protein>
    <submittedName>
        <fullName evidence="6">Heme ABC transporter ATP-binding protein</fullName>
    </submittedName>
</protein>
<evidence type="ECO:0000256" key="3">
    <source>
        <dbReference type="ARBA" id="ARBA00022840"/>
    </source>
</evidence>
<accession>A0A9X2DMQ6</accession>
<dbReference type="FunFam" id="3.40.50.300:FF:000134">
    <property type="entry name" value="Iron-enterobactin ABC transporter ATP-binding protein"/>
    <property type="match status" value="1"/>
</dbReference>
<sequence>MITCEDLTVQYGTKDVVRSLTFTVNKGEVFGIIGPNGSGKTSLLKAINGGLPAADGRIEIDGKPLAAYSSKELAKKMAVLPQQAETAFSYSVSEVVALGRYPYQKGWLQRTTKQDEEVIRAAMKQTDTWRFRDTPLQQLSGGERQRVLLARALAQEPDILLLDEPTNHLDLSHQMQLLDALHEWTETRQLTVVTVLHDLNMASLYCDRILLLEEGEMVALDSPHKVLKEDQLANVYQTTLMRKEHPSVPRPLITLIPDNGEQAPSSALDALTIEHTDKWIKMTSVTKWKTLSSAVLGAGFRWHHTFVNRHVDKDYHAVDPEEEYRAFLTEHGLDDEDTLAMMTAARLEDASILRSEKQRPALLVMISAGTSNAVDASRAHRLPDYAKTVGTINIWVFIDGELPEAAYVQALMTATEAKAKALHDEEIRDGSSGTIATGTSTDSVMIASSQAGEMFPYAGTITPLGKELARLVYEGMRQTLQRYKRRLGDRR</sequence>
<dbReference type="SUPFAM" id="SSF52540">
    <property type="entry name" value="P-loop containing nucleoside triphosphate hydrolases"/>
    <property type="match status" value="1"/>
</dbReference>
<evidence type="ECO:0000256" key="1">
    <source>
        <dbReference type="ARBA" id="ARBA00022448"/>
    </source>
</evidence>
<dbReference type="PANTHER" id="PTHR42794:SF1">
    <property type="entry name" value="HEMIN IMPORT ATP-BINDING PROTEIN HMUV"/>
    <property type="match status" value="1"/>
</dbReference>
<dbReference type="InterPro" id="IPR003593">
    <property type="entry name" value="AAA+_ATPase"/>
</dbReference>
<dbReference type="GO" id="GO:0005524">
    <property type="term" value="F:ATP binding"/>
    <property type="evidence" value="ECO:0007669"/>
    <property type="project" value="UniProtKB-KW"/>
</dbReference>
<dbReference type="Proteomes" id="UP001139179">
    <property type="component" value="Unassembled WGS sequence"/>
</dbReference>
<dbReference type="PROSITE" id="PS00211">
    <property type="entry name" value="ABC_TRANSPORTER_1"/>
    <property type="match status" value="1"/>
</dbReference>
<organism evidence="6 7">
    <name type="scientific">Halalkalibacter oceani</name>
    <dbReference type="NCBI Taxonomy" id="1653776"/>
    <lineage>
        <taxon>Bacteria</taxon>
        <taxon>Bacillati</taxon>
        <taxon>Bacillota</taxon>
        <taxon>Bacilli</taxon>
        <taxon>Bacillales</taxon>
        <taxon>Bacillaceae</taxon>
        <taxon>Halalkalibacter</taxon>
    </lineage>
</organism>
<dbReference type="SMART" id="SM00382">
    <property type="entry name" value="AAA"/>
    <property type="match status" value="1"/>
</dbReference>
<comment type="caution">
    <text evidence="6">The sequence shown here is derived from an EMBL/GenBank/DDBJ whole genome shotgun (WGS) entry which is preliminary data.</text>
</comment>
<dbReference type="RefSeq" id="WP_251222470.1">
    <property type="nucleotide sequence ID" value="NZ_JAMBOL010000003.1"/>
</dbReference>
<dbReference type="NCBIfam" id="NF010068">
    <property type="entry name" value="PRK13548.1"/>
    <property type="match status" value="1"/>
</dbReference>
<keyword evidence="4" id="KW-1278">Translocase</keyword>
<dbReference type="Pfam" id="PF00005">
    <property type="entry name" value="ABC_tran"/>
    <property type="match status" value="1"/>
</dbReference>
<feature type="domain" description="ABC transporter" evidence="5">
    <location>
        <begin position="2"/>
        <end position="239"/>
    </location>
</feature>
<keyword evidence="7" id="KW-1185">Reference proteome</keyword>
<dbReference type="Pfam" id="PF01955">
    <property type="entry name" value="CbiZ"/>
    <property type="match status" value="1"/>
</dbReference>
<evidence type="ECO:0000259" key="5">
    <source>
        <dbReference type="PROSITE" id="PS50893"/>
    </source>
</evidence>
<dbReference type="CDD" id="cd03214">
    <property type="entry name" value="ABC_Iron-Siderophores_B12_Hemin"/>
    <property type="match status" value="1"/>
</dbReference>
<gene>
    <name evidence="6" type="ORF">M3202_06180</name>
</gene>
<dbReference type="InterPro" id="IPR017871">
    <property type="entry name" value="ABC_transporter-like_CS"/>
</dbReference>
<dbReference type="InterPro" id="IPR003439">
    <property type="entry name" value="ABC_transporter-like_ATP-bd"/>
</dbReference>
<reference evidence="6" key="1">
    <citation type="submission" date="2022-05" db="EMBL/GenBank/DDBJ databases">
        <title>Comparative Genomics of Spacecraft Associated Microbes.</title>
        <authorList>
            <person name="Tran M.T."/>
            <person name="Wright A."/>
            <person name="Seuylemezian A."/>
            <person name="Eisen J."/>
            <person name="Coil D."/>
        </authorList>
    </citation>
    <scope>NUCLEOTIDE SEQUENCE</scope>
    <source>
        <strain evidence="6">214.1.1</strain>
    </source>
</reference>
<keyword evidence="2" id="KW-0547">Nucleotide-binding</keyword>
<dbReference type="GO" id="GO:0016887">
    <property type="term" value="F:ATP hydrolysis activity"/>
    <property type="evidence" value="ECO:0007669"/>
    <property type="project" value="InterPro"/>
</dbReference>
<evidence type="ECO:0000313" key="7">
    <source>
        <dbReference type="Proteomes" id="UP001139179"/>
    </source>
</evidence>
<dbReference type="InterPro" id="IPR027417">
    <property type="entry name" value="P-loop_NTPase"/>
</dbReference>
<proteinExistence type="predicted"/>
<dbReference type="PANTHER" id="PTHR42794">
    <property type="entry name" value="HEMIN IMPORT ATP-BINDING PROTEIN HMUV"/>
    <property type="match status" value="1"/>
</dbReference>
<keyword evidence="3 6" id="KW-0067">ATP-binding</keyword>
<dbReference type="Gene3D" id="3.40.50.300">
    <property type="entry name" value="P-loop containing nucleotide triphosphate hydrolases"/>
    <property type="match status" value="1"/>
</dbReference>
<evidence type="ECO:0000256" key="2">
    <source>
        <dbReference type="ARBA" id="ARBA00022741"/>
    </source>
</evidence>
<dbReference type="PROSITE" id="PS50893">
    <property type="entry name" value="ABC_TRANSPORTER_2"/>
    <property type="match status" value="1"/>
</dbReference>
<dbReference type="AlphaFoldDB" id="A0A9X2DMQ6"/>
<evidence type="ECO:0000256" key="4">
    <source>
        <dbReference type="ARBA" id="ARBA00022967"/>
    </source>
</evidence>
<dbReference type="EMBL" id="JAMBOL010000003">
    <property type="protein sequence ID" value="MCM3713666.1"/>
    <property type="molecule type" value="Genomic_DNA"/>
</dbReference>
<name>A0A9X2DMQ6_9BACI</name>
<keyword evidence="1" id="KW-0813">Transport</keyword>